<dbReference type="PANTHER" id="PTHR17469">
    <property type="entry name" value="SPERM SPECIFIC ANTIGEN 2-RELATED"/>
    <property type="match status" value="1"/>
</dbReference>
<feature type="domain" description="ITPR-interacting" evidence="4">
    <location>
        <begin position="121"/>
        <end position="277"/>
    </location>
</feature>
<dbReference type="EMBL" id="JAHDVG010000474">
    <property type="protein sequence ID" value="KAH1176817.1"/>
    <property type="molecule type" value="Genomic_DNA"/>
</dbReference>
<comment type="caution">
    <text evidence="5">The sequence shown here is derived from an EMBL/GenBank/DDBJ whole genome shotgun (WGS) entry which is preliminary data.</text>
</comment>
<name>A0A9D4AUI2_9SAUR</name>
<accession>A0A9D4AUI2</accession>
<feature type="region of interest" description="Disordered" evidence="3">
    <location>
        <begin position="485"/>
        <end position="514"/>
    </location>
</feature>
<feature type="region of interest" description="Disordered" evidence="3">
    <location>
        <begin position="1104"/>
        <end position="1123"/>
    </location>
</feature>
<dbReference type="AlphaFoldDB" id="A0A9D4AUI2"/>
<evidence type="ECO:0000259" key="4">
    <source>
        <dbReference type="SMART" id="SM01257"/>
    </source>
</evidence>
<feature type="region of interest" description="Disordered" evidence="3">
    <location>
        <begin position="1046"/>
        <end position="1065"/>
    </location>
</feature>
<feature type="compositionally biased region" description="Polar residues" evidence="3">
    <location>
        <begin position="600"/>
        <end position="611"/>
    </location>
</feature>
<evidence type="ECO:0000256" key="2">
    <source>
        <dbReference type="SAM" id="Coils"/>
    </source>
</evidence>
<dbReference type="PANTHER" id="PTHR17469:SF14">
    <property type="entry name" value="PROTEIN ITPRID1"/>
    <property type="match status" value="1"/>
</dbReference>
<reference evidence="5" key="1">
    <citation type="submission" date="2021-09" db="EMBL/GenBank/DDBJ databases">
        <title>The genome of Mauremys mutica provides insights into the evolution of semi-aquatic lifestyle.</title>
        <authorList>
            <person name="Gong S."/>
            <person name="Gao Y."/>
        </authorList>
    </citation>
    <scope>NUCLEOTIDE SEQUENCE</scope>
    <source>
        <strain evidence="5">MM-2020</strain>
        <tissue evidence="5">Muscle</tissue>
    </source>
</reference>
<dbReference type="InterPro" id="IPR029326">
    <property type="entry name" value="SSFA2_C"/>
</dbReference>
<feature type="compositionally biased region" description="Basic and acidic residues" evidence="3">
    <location>
        <begin position="237"/>
        <end position="260"/>
    </location>
</feature>
<dbReference type="SMART" id="SM01257">
    <property type="entry name" value="KRAP_IP3R_bind"/>
    <property type="match status" value="1"/>
</dbReference>
<dbReference type="Pfam" id="PF14723">
    <property type="entry name" value="SSFA2_C"/>
    <property type="match status" value="1"/>
</dbReference>
<dbReference type="InterPro" id="IPR029325">
    <property type="entry name" value="ITPR-bd"/>
</dbReference>
<evidence type="ECO:0000256" key="3">
    <source>
        <dbReference type="SAM" id="MobiDB-lite"/>
    </source>
</evidence>
<keyword evidence="1 2" id="KW-0175">Coiled coil</keyword>
<organism evidence="5 6">
    <name type="scientific">Mauremys mutica</name>
    <name type="common">yellowpond turtle</name>
    <dbReference type="NCBI Taxonomy" id="74926"/>
    <lineage>
        <taxon>Eukaryota</taxon>
        <taxon>Metazoa</taxon>
        <taxon>Chordata</taxon>
        <taxon>Craniata</taxon>
        <taxon>Vertebrata</taxon>
        <taxon>Euteleostomi</taxon>
        <taxon>Archelosauria</taxon>
        <taxon>Testudinata</taxon>
        <taxon>Testudines</taxon>
        <taxon>Cryptodira</taxon>
        <taxon>Durocryptodira</taxon>
        <taxon>Testudinoidea</taxon>
        <taxon>Geoemydidae</taxon>
        <taxon>Geoemydinae</taxon>
        <taxon>Mauremys</taxon>
    </lineage>
</organism>
<feature type="region of interest" description="Disordered" evidence="3">
    <location>
        <begin position="231"/>
        <end position="265"/>
    </location>
</feature>
<proteinExistence type="predicted"/>
<feature type="compositionally biased region" description="Polar residues" evidence="3">
    <location>
        <begin position="277"/>
        <end position="291"/>
    </location>
</feature>
<evidence type="ECO:0000313" key="5">
    <source>
        <dbReference type="EMBL" id="KAH1176817.1"/>
    </source>
</evidence>
<dbReference type="GO" id="GO:0005102">
    <property type="term" value="F:signaling receptor binding"/>
    <property type="evidence" value="ECO:0007669"/>
    <property type="project" value="InterPro"/>
</dbReference>
<feature type="coiled-coil region" evidence="2">
    <location>
        <begin position="947"/>
        <end position="1007"/>
    </location>
</feature>
<feature type="region of interest" description="Disordered" evidence="3">
    <location>
        <begin position="589"/>
        <end position="624"/>
    </location>
</feature>
<keyword evidence="6" id="KW-1185">Reference proteome</keyword>
<gene>
    <name evidence="5" type="ORF">KIL84_010519</name>
</gene>
<feature type="compositionally biased region" description="Basic and acidic residues" evidence="3">
    <location>
        <begin position="292"/>
        <end position="304"/>
    </location>
</feature>
<evidence type="ECO:0000313" key="6">
    <source>
        <dbReference type="Proteomes" id="UP000827986"/>
    </source>
</evidence>
<evidence type="ECO:0000256" key="1">
    <source>
        <dbReference type="ARBA" id="ARBA00023054"/>
    </source>
</evidence>
<protein>
    <recommendedName>
        <fullName evidence="4">ITPR-interacting domain-containing protein</fullName>
    </recommendedName>
</protein>
<feature type="region of interest" description="Disordered" evidence="3">
    <location>
        <begin position="277"/>
        <end position="304"/>
    </location>
</feature>
<dbReference type="Pfam" id="PF14722">
    <property type="entry name" value="KRAP_IP3R_bind"/>
    <property type="match status" value="1"/>
</dbReference>
<dbReference type="InterPro" id="IPR043444">
    <property type="entry name" value="TESPA1-like"/>
</dbReference>
<sequence length="1142" mass="127151">MPLANLTNLHPGMASESYCHGTRSTSEMNKRDILLFAKASWTHLDEDSLTPTVVDNPLPLSQLEDSKEENIRHWLDSGFFLSTSEDLQQDREKAVSLANPGMVQMTVQSYMRSLHQFSETPVMSRWNSFNSTHSLTSAPKSITEWLELWEKDPVEILLDLGFGTEEPDICTKIPSRFISNASVAKGINIRVFLEAQKQRMDIENPNLYGRFRQLEVLDHVTSAFSSLLNGVNTQQQKSEESNGEEKSMTDIERDKAEATRAKRRRLGHLLRKASRQATILQRSAQASGNSDSFKDREEQSPTYAEMDRRTAIRTGFSENNTLVGLTEEQSSTEDDALTLSQAPTGKSQVYSYIPIKQPQLPSASEMAIKDRPRKESNLLLTHTLRRVSGLKGKPPDSFEMEEIQSFEDETPGGNLHDSTSEVLVTRTNSCQSDSSGFLEEPPEPLPLRNSPFPGHLNLSCDTHDRKVALPHRTALAVSHQDFHQKPKCPVANTSTADCKNIPRVSSPDRDHKDQREETALSLTVEDVLHQVFSDQSEGVVKEMVYNVNKQEINIGRGQQQTPCFQAGNQDVGDTVTPEPNCHLYFSSVPKTPAPSHTEENGTTPIDFTSSGGCAKQEAKEGPLAEEDAGKVLKENIQEGITEHIKGKQCDKEIISKVDTLVPDTKAASGQQFCKPDIDIYSISCSCETGTPETQWQVSQVKNKNKVISNSSLQVANFSAYCRSEFSSQESTETCCLGKISEATKLEKNDSVQNAEIHTNPSKSVTVQMSSRLVSTVQKVSLSEGLGKGQSLEINSIGSQCSEGEPVITSELGILKESLKETREASIQTDTIGIKTRNQWPDSNLLPPFCRHGHLTKSVSLDTGLYGKYRSSYHETLGAQSAQCGHSCHCVCCHHCCFQWAFPFTASSKHLGACCSNHSTIELQLLKTLELLQDTAVRSISPCTIHEIEAMKSSCQSFREKLDEIEQHLIEQQDLFSSAMSDEGREKNRQLQVLRQAVRREVSELEFQLNDRSRQAREGILMLDQLLGEQSHLFSELGLPDWREERNAQNKQVAPDAADTTHPRAGCSETVVPRRLSRSETFPSTPYASVSGTPEIQFPAVAMAELDPQELPTSKKEIKGPPQPKIDFKAFLQSLKKSFRNFQ</sequence>
<dbReference type="Proteomes" id="UP000827986">
    <property type="component" value="Unassembled WGS sequence"/>
</dbReference>